<accession>A0A3N1NSW6</accession>
<evidence type="ECO:0000313" key="4">
    <source>
        <dbReference type="Proteomes" id="UP000273643"/>
    </source>
</evidence>
<comment type="caution">
    <text evidence="3">The sequence shown here is derived from an EMBL/GenBank/DDBJ whole genome shotgun (WGS) entry which is preliminary data.</text>
</comment>
<gene>
    <name evidence="3" type="ORF">EDC38_3030</name>
</gene>
<protein>
    <submittedName>
        <fullName evidence="3">ATP-grasp domain-containing protein</fullName>
    </submittedName>
</protein>
<reference evidence="3 4" key="1">
    <citation type="submission" date="2018-11" db="EMBL/GenBank/DDBJ databases">
        <title>Genomic Encyclopedia of Type Strains, Phase IV (KMG-IV): sequencing the most valuable type-strain genomes for metagenomic binning, comparative biology and taxonomic classification.</title>
        <authorList>
            <person name="Goeker M."/>
        </authorList>
    </citation>
    <scope>NUCLEOTIDE SEQUENCE [LARGE SCALE GENOMIC DNA]</scope>
    <source>
        <strain evidence="3 4">DSM 16974</strain>
    </source>
</reference>
<dbReference type="PROSITE" id="PS50975">
    <property type="entry name" value="ATP_GRASP"/>
    <property type="match status" value="1"/>
</dbReference>
<evidence type="ECO:0000256" key="1">
    <source>
        <dbReference type="PROSITE-ProRule" id="PRU00409"/>
    </source>
</evidence>
<proteinExistence type="predicted"/>
<organism evidence="3 4">
    <name type="scientific">Marinimicrobium koreense</name>
    <dbReference type="NCBI Taxonomy" id="306545"/>
    <lineage>
        <taxon>Bacteria</taxon>
        <taxon>Pseudomonadati</taxon>
        <taxon>Pseudomonadota</taxon>
        <taxon>Gammaproteobacteria</taxon>
        <taxon>Cellvibrionales</taxon>
        <taxon>Cellvibrionaceae</taxon>
        <taxon>Marinimicrobium</taxon>
    </lineage>
</organism>
<dbReference type="GO" id="GO:0046872">
    <property type="term" value="F:metal ion binding"/>
    <property type="evidence" value="ECO:0007669"/>
    <property type="project" value="InterPro"/>
</dbReference>
<sequence length="431" mass="48828">MYSGFQFTIKGVLAASAICDAEVPCCISHFGVKPKESSKPVTFNRVLVLDAAQRSALAVTRSLGKAGIEVSTADALPRSLAGCSRYSHQYYQCPSSEKEPSAFVDWLSNLLTEVPFDMVLPVTEITSQLLLINRVRLGPTLYPFVDYDVLMSLADKGELVKRANELGLRCPESRRYHSAQQLDIDALDFPLVLKPCLSKVYVGGGWISTRVRVLYSKEDLERELRLSPYLDTQPFLLQEYIPGKGAGVFCLYDRGRAVSFFAHRRLREKPPEGGVSVLSESVSVDSELKEFSVKLLDSVGWHGVAMVEFRVTDDGIPYLMEVNTRFWGSLQLAVDSGVDFPLWLWQIESQDRTATFPDEYVVGQRLRWLLGDLDSLYLYWRGERSFSSKLRRLLQFIAPQGRRCRHEINRLDDMGPAKFEFQQYIKQLLGH</sequence>
<dbReference type="AlphaFoldDB" id="A0A3N1NSW6"/>
<dbReference type="InterPro" id="IPR011761">
    <property type="entry name" value="ATP-grasp"/>
</dbReference>
<evidence type="ECO:0000259" key="2">
    <source>
        <dbReference type="PROSITE" id="PS50975"/>
    </source>
</evidence>
<name>A0A3N1NSW6_9GAMM</name>
<evidence type="ECO:0000313" key="3">
    <source>
        <dbReference type="EMBL" id="ROQ18057.1"/>
    </source>
</evidence>
<dbReference type="GO" id="GO:0005524">
    <property type="term" value="F:ATP binding"/>
    <property type="evidence" value="ECO:0007669"/>
    <property type="project" value="UniProtKB-UniRule"/>
</dbReference>
<dbReference type="Proteomes" id="UP000273643">
    <property type="component" value="Unassembled WGS sequence"/>
</dbReference>
<keyword evidence="1" id="KW-0067">ATP-binding</keyword>
<keyword evidence="4" id="KW-1185">Reference proteome</keyword>
<dbReference type="EMBL" id="RJUK01000003">
    <property type="protein sequence ID" value="ROQ18057.1"/>
    <property type="molecule type" value="Genomic_DNA"/>
</dbReference>
<dbReference type="Pfam" id="PF15632">
    <property type="entry name" value="ATPgrasp_Ter"/>
    <property type="match status" value="1"/>
</dbReference>
<keyword evidence="1" id="KW-0547">Nucleotide-binding</keyword>
<dbReference type="SUPFAM" id="SSF56059">
    <property type="entry name" value="Glutathione synthetase ATP-binding domain-like"/>
    <property type="match status" value="1"/>
</dbReference>
<dbReference type="Gene3D" id="3.30.470.20">
    <property type="entry name" value="ATP-grasp fold, B domain"/>
    <property type="match status" value="1"/>
</dbReference>
<feature type="domain" description="ATP-grasp" evidence="2">
    <location>
        <begin position="160"/>
        <end position="349"/>
    </location>
</feature>